<name>A0A074MD34_ERYLO</name>
<dbReference type="AlphaFoldDB" id="A0A074MD34"/>
<sequence length="314" mass="34164">MTYQSASAADLTCQSARAVLAFALVLLLLAIAACSEEQKTDEVEPYPPPNPLFYELANADGEVEGWLLGTIHALPEGVSWRTAQIDRVVEEADFLAVEVASLGKGDTVRQAFLELSQSPGLRPIEDRVAPDLRPDLDAMVARLNTSRAILRSSEDWAAAIMLAQVDAPGDPQYGVDRALIAQFSDREVIGFETARTQLGIFDQLAPQDQRELLEGTVEDWAASKANPERLLRAWLSGDEKTLEAATIEGIMADPELRDALLVQRNSSWMAQLAPKLNEMPRPLIAVGAAHLVGPDGLVTMLKAQGYTVRRLPAL</sequence>
<dbReference type="CDD" id="cd14789">
    <property type="entry name" value="Tiki"/>
    <property type="match status" value="1"/>
</dbReference>
<dbReference type="STRING" id="1044.EH31_01600"/>
<dbReference type="EMBL" id="JMIW01000001">
    <property type="protein sequence ID" value="KEO91384.1"/>
    <property type="molecule type" value="Genomic_DNA"/>
</dbReference>
<gene>
    <name evidence="1" type="ORF">EH31_01600</name>
</gene>
<dbReference type="RefSeq" id="WP_051698851.1">
    <property type="nucleotide sequence ID" value="NZ_JMIW01000001.1"/>
</dbReference>
<evidence type="ECO:0000313" key="2">
    <source>
        <dbReference type="Proteomes" id="UP000027647"/>
    </source>
</evidence>
<comment type="caution">
    <text evidence="1">The sequence shown here is derived from an EMBL/GenBank/DDBJ whole genome shotgun (WGS) entry which is preliminary data.</text>
</comment>
<reference evidence="1 2" key="1">
    <citation type="submission" date="2014-04" db="EMBL/GenBank/DDBJ databases">
        <title>A comprehensive comparison of genomes of Erythrobacter spp. strains.</title>
        <authorList>
            <person name="Zheng Q."/>
        </authorList>
    </citation>
    <scope>NUCLEOTIDE SEQUENCE [LARGE SCALE GENOMIC DNA]</scope>
    <source>
        <strain evidence="1 2">DSM 6997</strain>
    </source>
</reference>
<evidence type="ECO:0000313" key="1">
    <source>
        <dbReference type="EMBL" id="KEO91384.1"/>
    </source>
</evidence>
<dbReference type="InterPro" id="IPR047111">
    <property type="entry name" value="YbaP-like"/>
</dbReference>
<proteinExistence type="predicted"/>
<dbReference type="eggNOG" id="COG3735">
    <property type="taxonomic scope" value="Bacteria"/>
</dbReference>
<accession>A0A074MD34</accession>
<organism evidence="1 2">
    <name type="scientific">Erythrobacter longus</name>
    <dbReference type="NCBI Taxonomy" id="1044"/>
    <lineage>
        <taxon>Bacteria</taxon>
        <taxon>Pseudomonadati</taxon>
        <taxon>Pseudomonadota</taxon>
        <taxon>Alphaproteobacteria</taxon>
        <taxon>Sphingomonadales</taxon>
        <taxon>Erythrobacteraceae</taxon>
        <taxon>Erythrobacter/Porphyrobacter group</taxon>
        <taxon>Erythrobacter</taxon>
    </lineage>
</organism>
<dbReference type="Proteomes" id="UP000027647">
    <property type="component" value="Unassembled WGS sequence"/>
</dbReference>
<protein>
    <recommendedName>
        <fullName evidence="3">Polysaccharide biosynthesis protein GumN</fullName>
    </recommendedName>
</protein>
<keyword evidence="2" id="KW-1185">Reference proteome</keyword>
<dbReference type="PANTHER" id="PTHR40590:SF1">
    <property type="entry name" value="CYTOPLASMIC PROTEIN"/>
    <property type="match status" value="1"/>
</dbReference>
<dbReference type="Pfam" id="PF01963">
    <property type="entry name" value="TraB_PrgY_gumN"/>
    <property type="match status" value="1"/>
</dbReference>
<dbReference type="PANTHER" id="PTHR40590">
    <property type="entry name" value="CYTOPLASMIC PROTEIN-RELATED"/>
    <property type="match status" value="1"/>
</dbReference>
<evidence type="ECO:0008006" key="3">
    <source>
        <dbReference type="Google" id="ProtNLM"/>
    </source>
</evidence>
<dbReference type="OrthoDB" id="9806326at2"/>
<dbReference type="InterPro" id="IPR002816">
    <property type="entry name" value="TraB/PrgY/GumN_fam"/>
</dbReference>